<feature type="non-terminal residue" evidence="2">
    <location>
        <position position="1"/>
    </location>
</feature>
<dbReference type="AlphaFoldDB" id="A0A371F357"/>
<feature type="domain" description="GAG-pre-integrase" evidence="1">
    <location>
        <begin position="28"/>
        <end position="65"/>
    </location>
</feature>
<proteinExistence type="predicted"/>
<evidence type="ECO:0000259" key="1">
    <source>
        <dbReference type="Pfam" id="PF13976"/>
    </source>
</evidence>
<dbReference type="OrthoDB" id="3344688at2759"/>
<accession>A0A371F357</accession>
<sequence>YSTSLVIGVGHESQGLYYLKQILLCLVLLLHDLLGHPNLSMLKQMVLGLQKLKVLDCESCQLGKHVYSSFQKQIEKYGTLHQSSCPYTPQQNGITK</sequence>
<reference evidence="2" key="1">
    <citation type="submission" date="2018-05" db="EMBL/GenBank/DDBJ databases">
        <title>Draft genome of Mucuna pruriens seed.</title>
        <authorList>
            <person name="Nnadi N.E."/>
            <person name="Vos R."/>
            <person name="Hasami M.H."/>
            <person name="Devisetty U.K."/>
            <person name="Aguiy J.C."/>
        </authorList>
    </citation>
    <scope>NUCLEOTIDE SEQUENCE [LARGE SCALE GENOMIC DNA]</scope>
    <source>
        <strain evidence="2">JCA_2017</strain>
    </source>
</reference>
<name>A0A371F357_MUCPR</name>
<evidence type="ECO:0000313" key="3">
    <source>
        <dbReference type="Proteomes" id="UP000257109"/>
    </source>
</evidence>
<organism evidence="2 3">
    <name type="scientific">Mucuna pruriens</name>
    <name type="common">Velvet bean</name>
    <name type="synonym">Dolichos pruriens</name>
    <dbReference type="NCBI Taxonomy" id="157652"/>
    <lineage>
        <taxon>Eukaryota</taxon>
        <taxon>Viridiplantae</taxon>
        <taxon>Streptophyta</taxon>
        <taxon>Embryophyta</taxon>
        <taxon>Tracheophyta</taxon>
        <taxon>Spermatophyta</taxon>
        <taxon>Magnoliopsida</taxon>
        <taxon>eudicotyledons</taxon>
        <taxon>Gunneridae</taxon>
        <taxon>Pentapetalae</taxon>
        <taxon>rosids</taxon>
        <taxon>fabids</taxon>
        <taxon>Fabales</taxon>
        <taxon>Fabaceae</taxon>
        <taxon>Papilionoideae</taxon>
        <taxon>50 kb inversion clade</taxon>
        <taxon>NPAAA clade</taxon>
        <taxon>indigoferoid/millettioid clade</taxon>
        <taxon>Phaseoleae</taxon>
        <taxon>Mucuna</taxon>
    </lineage>
</organism>
<dbReference type="InterPro" id="IPR025724">
    <property type="entry name" value="GAG-pre-integrase_dom"/>
</dbReference>
<dbReference type="Proteomes" id="UP000257109">
    <property type="component" value="Unassembled WGS sequence"/>
</dbReference>
<gene>
    <name evidence="2" type="ORF">CR513_47752</name>
</gene>
<comment type="caution">
    <text evidence="2">The sequence shown here is derived from an EMBL/GenBank/DDBJ whole genome shotgun (WGS) entry which is preliminary data.</text>
</comment>
<evidence type="ECO:0000313" key="2">
    <source>
        <dbReference type="EMBL" id="RDX72722.1"/>
    </source>
</evidence>
<dbReference type="Pfam" id="PF13976">
    <property type="entry name" value="gag_pre-integrs"/>
    <property type="match status" value="1"/>
</dbReference>
<keyword evidence="3" id="KW-1185">Reference proteome</keyword>
<protein>
    <recommendedName>
        <fullName evidence="1">GAG-pre-integrase domain-containing protein</fullName>
    </recommendedName>
</protein>
<dbReference type="EMBL" id="QJKJ01010793">
    <property type="protein sequence ID" value="RDX72722.1"/>
    <property type="molecule type" value="Genomic_DNA"/>
</dbReference>